<dbReference type="InterPro" id="IPR050473">
    <property type="entry name" value="A2M/Complement_sys"/>
</dbReference>
<dbReference type="Pfam" id="PF01835">
    <property type="entry name" value="MG2"/>
    <property type="match status" value="1"/>
</dbReference>
<dbReference type="Gene3D" id="2.20.130.20">
    <property type="match status" value="1"/>
</dbReference>
<evidence type="ECO:0000256" key="1">
    <source>
        <dbReference type="ARBA" id="ARBA00010556"/>
    </source>
</evidence>
<evidence type="ECO:0008006" key="9">
    <source>
        <dbReference type="Google" id="ProtNLM"/>
    </source>
</evidence>
<dbReference type="InterPro" id="IPR011626">
    <property type="entry name" value="Alpha-macroglobulin_TED"/>
</dbReference>
<accession>A0ABP9DAZ1</accession>
<dbReference type="PANTHER" id="PTHR11412">
    <property type="entry name" value="MACROGLOBULIN / COMPLEMENT"/>
    <property type="match status" value="1"/>
</dbReference>
<dbReference type="Gene3D" id="1.50.10.20">
    <property type="match status" value="1"/>
</dbReference>
<dbReference type="InterPro" id="IPR009048">
    <property type="entry name" value="A-macroglobulin_rcpt-bd"/>
</dbReference>
<sequence length="1551" mass="173779">MQQLFRNKGRLFPLLFFGLVLMGAFPIVQNPLMRTIQQKLKLYHERLPQEKVYLQLDKPIYKPGETIWVKGYLRNGSDLSPTGISDIAYIDLIDPKGNTVQKLTLQVLEGGFEGSFDLEKSSVGGNYRVKAYTHWMQNFDNQDVFEKELQVMKLVKPRLLMKLDFQREAYGPGDEVTAEISIRMLNDEPLRHMPVDFLYSLNGKKQEKWSGITDEEGMLNMAFQLPENLMTNDGLLNVQIGFEGTVEAISRAIPIVLNDIDLQFFPEGGEWIAGKTSRIAFKALNEFGKPADIKGVLLDAKGNQLLDFESFHQGMGALNYKAKAGEVYSARITHPKGIEKEYTLPAVKESGFGIHFVQQNQEYLDLLYSTPNEQQGGYAIVQHGGTVYYSKYWKGTEEEESKKISLKGLPMGVLQLTLFDEKGVAQAERLFFNQGHEGLSIELKTNKKQYGPREEITLELKTTNQKGRPVSANVAVAVVDDKILSVADDQQHTILSWLLVGSDLKGSIEEPAFYFDPEEEKAAEALDYLMLTHGWRRFTWEELNESDLTYQYSPEKENVIAGQVINTRSNKPLKTTVQLFEMERDRRTLKVQTDKNGRFVFVGINPSVGINLLAEVPKMVNRNHIAIKLTKNNILQKAIYTTSEEEIAKILPVPEELIEEVDLDFEISEDIMGAGMDPIEMEEEVERLDEVVVTAFGVASEEKALGYSVVNIRSNGLDRGLTTQEIGNVLQGKVAGVQVTEGGGQPQVMIRGNATVGVGNKPLYILDGIPVAEGAIYSLSPEEIGTVAVMKGNEATALYGSAAQGGVILINTHKGYIESGRIFKQGARYVQTYIKPSRDLSKTRAFYMPKYSKKEKVKERTDFRETILWLPTLITGEDGKAMVKFFNSDDVTTFRVTAEGVSTKGLVGRKEHTFSSQLSFGIETKVPAYLTMEDTVHIPIFLKNNTAETITGILEINSPLESIEHPNRIQKISPYSTKKVLYKATATRPKKGQLEIAFRGDMYQDKVSQPIEVKAKGFSMQASYAGMTSANTSFILRDPVNYTTQASLVIPGNMTEQLMDGVASIIREPYGCFEQVSSSTYPNLMALQLMEQTGYENKEVKRRALAYIKKGYKKLKAYETKKGGFEWFGNLPPHEALTAYGLLEFSEMKPFYKGVEDALIERTKKWLLDRRDGKGGFKQSKGKYDAFGQATEKGTNAYIVYVLARIGEQGIQREFDYAYQEALQSKDAYGMALMANAAYLLEYKVKGDQMLSEYLKLVKEDGYGALKGVSITQSGGRSLQIEIASLGALAMLRQERVNAAQIAKAADYIISNKSFGRYGATQSTILALEFLVNYSQYTTVQSNREGHLLVYVNNKKVAEQSISTKREKNIIIEGLEAYYSSKGKQEVKVELQGIDSMQYTLDTQWSTQTPQSDEHCMVDLSTSLLQEETQVGNTCRLTATIKNKQSMGLPMVVAKIGIPSGLSIQPWQLKALKEEQKADFVELFENYVVLYFTSMGPEEVKEIHLDLRAEVGGQYGAPASTAYLYYTNEAKDWEAGQRITIRSAETVLPEN</sequence>
<dbReference type="SMART" id="SM01419">
    <property type="entry name" value="Thiol-ester_cl"/>
    <property type="match status" value="1"/>
</dbReference>
<dbReference type="InterPro" id="IPR037066">
    <property type="entry name" value="Plug_dom_sf"/>
</dbReference>
<feature type="domain" description="Alpha-2-macroglobulin" evidence="5">
    <location>
        <begin position="866"/>
        <end position="956"/>
    </location>
</feature>
<keyword evidence="8" id="KW-1185">Reference proteome</keyword>
<keyword evidence="4" id="KW-1015">Disulfide bond</keyword>
<dbReference type="Gene3D" id="2.60.40.690">
    <property type="entry name" value="Alpha-macroglobulin, receptor-binding domain"/>
    <property type="match status" value="1"/>
</dbReference>
<dbReference type="Pfam" id="PF07678">
    <property type="entry name" value="TED_complement"/>
    <property type="match status" value="1"/>
</dbReference>
<dbReference type="EMBL" id="BAABJX010000022">
    <property type="protein sequence ID" value="GAA4830321.1"/>
    <property type="molecule type" value="Genomic_DNA"/>
</dbReference>
<keyword evidence="3" id="KW-0882">Thioester bond</keyword>
<dbReference type="SMART" id="SM01360">
    <property type="entry name" value="A2M"/>
    <property type="match status" value="1"/>
</dbReference>
<reference evidence="8" key="1">
    <citation type="journal article" date="2019" name="Int. J. Syst. Evol. Microbiol.">
        <title>The Global Catalogue of Microorganisms (GCM) 10K type strain sequencing project: providing services to taxonomists for standard genome sequencing and annotation.</title>
        <authorList>
            <consortium name="The Broad Institute Genomics Platform"/>
            <consortium name="The Broad Institute Genome Sequencing Center for Infectious Disease"/>
            <person name="Wu L."/>
            <person name="Ma J."/>
        </authorList>
    </citation>
    <scope>NUCLEOTIDE SEQUENCE [LARGE SCALE GENOMIC DNA]</scope>
    <source>
        <strain evidence="8">JCM 18326</strain>
    </source>
</reference>
<dbReference type="SUPFAM" id="SSF56935">
    <property type="entry name" value="Porins"/>
    <property type="match status" value="1"/>
</dbReference>
<evidence type="ECO:0000259" key="5">
    <source>
        <dbReference type="SMART" id="SM01360"/>
    </source>
</evidence>
<dbReference type="InterPro" id="IPR002890">
    <property type="entry name" value="MG2"/>
</dbReference>
<comment type="caution">
    <text evidence="7">The sequence shown here is derived from an EMBL/GenBank/DDBJ whole genome shotgun (WGS) entry which is preliminary data.</text>
</comment>
<protein>
    <recommendedName>
        <fullName evidence="9">TonB-dependent outer membrane receptor, SusC/RagA subfamily, signature region</fullName>
    </recommendedName>
</protein>
<evidence type="ECO:0000313" key="7">
    <source>
        <dbReference type="EMBL" id="GAA4830321.1"/>
    </source>
</evidence>
<dbReference type="PANTHER" id="PTHR11412:SF136">
    <property type="entry name" value="CD109 ANTIGEN"/>
    <property type="match status" value="1"/>
</dbReference>
<evidence type="ECO:0000256" key="4">
    <source>
        <dbReference type="ARBA" id="ARBA00023157"/>
    </source>
</evidence>
<organism evidence="7 8">
    <name type="scientific">Algivirga pacifica</name>
    <dbReference type="NCBI Taxonomy" id="1162670"/>
    <lineage>
        <taxon>Bacteria</taxon>
        <taxon>Pseudomonadati</taxon>
        <taxon>Bacteroidota</taxon>
        <taxon>Cytophagia</taxon>
        <taxon>Cytophagales</taxon>
        <taxon>Flammeovirgaceae</taxon>
        <taxon>Algivirga</taxon>
    </lineage>
</organism>
<dbReference type="InterPro" id="IPR012910">
    <property type="entry name" value="Plug_dom"/>
</dbReference>
<keyword evidence="2" id="KW-0732">Signal</keyword>
<proteinExistence type="inferred from homology"/>
<dbReference type="SUPFAM" id="SSF48239">
    <property type="entry name" value="Terpenoid cyclases/Protein prenyltransferases"/>
    <property type="match status" value="1"/>
</dbReference>
<evidence type="ECO:0000313" key="8">
    <source>
        <dbReference type="Proteomes" id="UP001500298"/>
    </source>
</evidence>
<dbReference type="Gene3D" id="2.60.40.1930">
    <property type="match status" value="1"/>
</dbReference>
<dbReference type="Pfam" id="PF07677">
    <property type="entry name" value="A2M_recep"/>
    <property type="match status" value="1"/>
</dbReference>
<dbReference type="InterPro" id="IPR047565">
    <property type="entry name" value="Alpha-macroglob_thiol-ester_cl"/>
</dbReference>
<gene>
    <name evidence="7" type="ORF">GCM10023331_14460</name>
</gene>
<evidence type="ECO:0000259" key="6">
    <source>
        <dbReference type="SMART" id="SM01361"/>
    </source>
</evidence>
<dbReference type="Proteomes" id="UP001500298">
    <property type="component" value="Unassembled WGS sequence"/>
</dbReference>
<dbReference type="Gene3D" id="2.170.130.10">
    <property type="entry name" value="TonB-dependent receptor, plug domain"/>
    <property type="match status" value="1"/>
</dbReference>
<evidence type="ECO:0000256" key="2">
    <source>
        <dbReference type="ARBA" id="ARBA00022729"/>
    </source>
</evidence>
<evidence type="ECO:0000256" key="3">
    <source>
        <dbReference type="ARBA" id="ARBA00022966"/>
    </source>
</evidence>
<feature type="domain" description="Alpha-macroglobulin receptor-binding" evidence="6">
    <location>
        <begin position="1451"/>
        <end position="1526"/>
    </location>
</feature>
<dbReference type="Pfam" id="PF07715">
    <property type="entry name" value="Plug"/>
    <property type="match status" value="1"/>
</dbReference>
<dbReference type="Pfam" id="PF00207">
    <property type="entry name" value="A2M"/>
    <property type="match status" value="1"/>
</dbReference>
<comment type="similarity">
    <text evidence="1">Belongs to the protease inhibitor I39 (alpha-2-macroglobulin) family. Bacterial alpha-2-macroglobulin subfamily.</text>
</comment>
<dbReference type="InterPro" id="IPR001599">
    <property type="entry name" value="Macroglobln_a2"/>
</dbReference>
<dbReference type="CDD" id="cd02891">
    <property type="entry name" value="A2M_like"/>
    <property type="match status" value="1"/>
</dbReference>
<dbReference type="SUPFAM" id="SSF49410">
    <property type="entry name" value="Alpha-macroglobulin receptor domain"/>
    <property type="match status" value="1"/>
</dbReference>
<name>A0ABP9DAZ1_9BACT</name>
<dbReference type="SMART" id="SM01361">
    <property type="entry name" value="A2M_recep"/>
    <property type="match status" value="1"/>
</dbReference>
<dbReference type="RefSeq" id="WP_345370497.1">
    <property type="nucleotide sequence ID" value="NZ_BAABJX010000022.1"/>
</dbReference>
<dbReference type="InterPro" id="IPR008930">
    <property type="entry name" value="Terpenoid_cyclase/PrenylTrfase"/>
</dbReference>
<dbReference type="InterPro" id="IPR036595">
    <property type="entry name" value="A-macroglobulin_rcpt-bd_sf"/>
</dbReference>